<reference evidence="2" key="1">
    <citation type="journal article" date="2018" name="Nat. Microbiol.">
        <title>Leveraging single-cell genomics to expand the fungal tree of life.</title>
        <authorList>
            <person name="Ahrendt S.R."/>
            <person name="Quandt C.A."/>
            <person name="Ciobanu D."/>
            <person name="Clum A."/>
            <person name="Salamov A."/>
            <person name="Andreopoulos B."/>
            <person name="Cheng J.F."/>
            <person name="Woyke T."/>
            <person name="Pelin A."/>
            <person name="Henrissat B."/>
            <person name="Reynolds N.K."/>
            <person name="Benny G.L."/>
            <person name="Smith M.E."/>
            <person name="James T.Y."/>
            <person name="Grigoriev I.V."/>
        </authorList>
    </citation>
    <scope>NUCLEOTIDE SEQUENCE [LARGE SCALE GENOMIC DNA]</scope>
    <source>
        <strain evidence="2">CSF55</strain>
    </source>
</reference>
<dbReference type="InterPro" id="IPR014752">
    <property type="entry name" value="Arrestin-like_C"/>
</dbReference>
<evidence type="ECO:0000313" key="2">
    <source>
        <dbReference type="Proteomes" id="UP000281549"/>
    </source>
</evidence>
<name>A0A4P9YCB5_ROZAC</name>
<dbReference type="Proteomes" id="UP000281549">
    <property type="component" value="Unassembled WGS sequence"/>
</dbReference>
<protein>
    <submittedName>
        <fullName evidence="1">Uncharacterized protein</fullName>
    </submittedName>
</protein>
<dbReference type="Gene3D" id="2.60.40.640">
    <property type="match status" value="1"/>
</dbReference>
<dbReference type="EMBL" id="ML006347">
    <property type="protein sequence ID" value="RKP16644.1"/>
    <property type="molecule type" value="Genomic_DNA"/>
</dbReference>
<proteinExistence type="predicted"/>
<sequence>MATIEFSGFPLYIRYGQTYNIDFNIKVKREIKAVRQISLSLKEKLWFRYTHKYSDLLIDETFDILSIDLSSYITNEGTIKAGCYSGCLVIDTVELNLLSCTIPKTYLNFWSRCINYETHNLTYFPRKSANMLRETFIDFEIVKRGWFRRNVSQKRKLLIKEIPSDYFAPLELRDMEPHVEYLEAFPMTATVIFEKRQLLCGSTLRFSLIIENRFPVDARIKKVWISQDTSFKFVHQELTDDDIISDDCKISLKKVPPIKPNTMQEVKLQMKLPKKWSYSIINGDLVMRHYGVYFVIGTEDNERDYYAPFQILDEM</sequence>
<organism evidence="1 2">
    <name type="scientific">Rozella allomycis (strain CSF55)</name>
    <dbReference type="NCBI Taxonomy" id="988480"/>
    <lineage>
        <taxon>Eukaryota</taxon>
        <taxon>Fungi</taxon>
        <taxon>Fungi incertae sedis</taxon>
        <taxon>Cryptomycota</taxon>
        <taxon>Cryptomycota incertae sedis</taxon>
        <taxon>Rozella</taxon>
    </lineage>
</organism>
<gene>
    <name evidence="1" type="ORF">ROZALSC1DRAFT_31462</name>
</gene>
<dbReference type="AlphaFoldDB" id="A0A4P9YCB5"/>
<evidence type="ECO:0000313" key="1">
    <source>
        <dbReference type="EMBL" id="RKP16644.1"/>
    </source>
</evidence>
<accession>A0A4P9YCB5</accession>